<evidence type="ECO:0000313" key="10">
    <source>
        <dbReference type="EMBL" id="QHI38192.1"/>
    </source>
</evidence>
<dbReference type="InterPro" id="IPR003838">
    <property type="entry name" value="ABC3_permease_C"/>
</dbReference>
<comment type="subcellular location">
    <subcellularLocation>
        <location evidence="1">Cell membrane</location>
        <topology evidence="1">Multi-pass membrane protein</topology>
    </subcellularLocation>
</comment>
<evidence type="ECO:0000259" key="9">
    <source>
        <dbReference type="Pfam" id="PF12704"/>
    </source>
</evidence>
<keyword evidence="10" id="KW-0067">ATP-binding</keyword>
<dbReference type="GO" id="GO:0005886">
    <property type="term" value="C:plasma membrane"/>
    <property type="evidence" value="ECO:0007669"/>
    <property type="project" value="UniProtKB-SubCell"/>
</dbReference>
<feature type="transmembrane region" description="Helical" evidence="7">
    <location>
        <begin position="382"/>
        <end position="403"/>
    </location>
</feature>
<evidence type="ECO:0000256" key="5">
    <source>
        <dbReference type="ARBA" id="ARBA00023136"/>
    </source>
</evidence>
<feature type="transmembrane region" description="Helical" evidence="7">
    <location>
        <begin position="343"/>
        <end position="362"/>
    </location>
</feature>
<evidence type="ECO:0000256" key="7">
    <source>
        <dbReference type="SAM" id="Phobius"/>
    </source>
</evidence>
<dbReference type="Proteomes" id="UP000464657">
    <property type="component" value="Chromosome"/>
</dbReference>
<dbReference type="RefSeq" id="WP_160130754.1">
    <property type="nucleotide sequence ID" value="NZ_CP019288.1"/>
</dbReference>
<accession>A0A7L4ZNF9</accession>
<dbReference type="Pfam" id="PF12704">
    <property type="entry name" value="MacB_PCD"/>
    <property type="match status" value="1"/>
</dbReference>
<name>A0A7L4ZNF9_9FLAO</name>
<feature type="domain" description="ABC3 transporter permease C-terminal" evidence="8">
    <location>
        <begin position="293"/>
        <end position="410"/>
    </location>
</feature>
<keyword evidence="4 7" id="KW-1133">Transmembrane helix</keyword>
<evidence type="ECO:0000256" key="3">
    <source>
        <dbReference type="ARBA" id="ARBA00022692"/>
    </source>
</evidence>
<dbReference type="GO" id="GO:0022857">
    <property type="term" value="F:transmembrane transporter activity"/>
    <property type="evidence" value="ECO:0007669"/>
    <property type="project" value="TreeGrafter"/>
</dbReference>
<keyword evidence="10" id="KW-0378">Hydrolase</keyword>
<reference evidence="10 11" key="1">
    <citation type="journal article" date="2013" name="Int. J. Syst. Evol. Microbiol.">
        <title>Kordia antarctica sp. nov., isolated from Antarctic seawater.</title>
        <authorList>
            <person name="Baek K."/>
            <person name="Choi A."/>
            <person name="Kang I."/>
            <person name="Lee K."/>
            <person name="Cho J.C."/>
        </authorList>
    </citation>
    <scope>NUCLEOTIDE SEQUENCE [LARGE SCALE GENOMIC DNA]</scope>
    <source>
        <strain evidence="10 11">IMCC3317</strain>
    </source>
</reference>
<evidence type="ECO:0000313" key="11">
    <source>
        <dbReference type="Proteomes" id="UP000464657"/>
    </source>
</evidence>
<dbReference type="InterPro" id="IPR025857">
    <property type="entry name" value="MacB_PCD"/>
</dbReference>
<feature type="domain" description="MacB-like periplasmic core" evidence="9">
    <location>
        <begin position="24"/>
        <end position="252"/>
    </location>
</feature>
<dbReference type="OrthoDB" id="9770036at2"/>
<evidence type="ECO:0000256" key="6">
    <source>
        <dbReference type="ARBA" id="ARBA00038076"/>
    </source>
</evidence>
<dbReference type="PANTHER" id="PTHR30572:SF4">
    <property type="entry name" value="ABC TRANSPORTER PERMEASE YTRF"/>
    <property type="match status" value="1"/>
</dbReference>
<keyword evidence="10" id="KW-0547">Nucleotide-binding</keyword>
<feature type="transmembrane region" description="Helical" evidence="7">
    <location>
        <begin position="289"/>
        <end position="314"/>
    </location>
</feature>
<dbReference type="PANTHER" id="PTHR30572">
    <property type="entry name" value="MEMBRANE COMPONENT OF TRANSPORTER-RELATED"/>
    <property type="match status" value="1"/>
</dbReference>
<keyword evidence="11" id="KW-1185">Reference proteome</keyword>
<proteinExistence type="inferred from homology"/>
<dbReference type="EMBL" id="CP019288">
    <property type="protein sequence ID" value="QHI38192.1"/>
    <property type="molecule type" value="Genomic_DNA"/>
</dbReference>
<keyword evidence="2" id="KW-1003">Cell membrane</keyword>
<protein>
    <submittedName>
        <fullName evidence="10">Macrolide export ATP-binding/permease protein MacB</fullName>
        <ecNumber evidence="10">3.6.3.-</ecNumber>
    </submittedName>
</protein>
<feature type="transmembrane region" description="Helical" evidence="7">
    <location>
        <begin position="21"/>
        <end position="41"/>
    </location>
</feature>
<evidence type="ECO:0000259" key="8">
    <source>
        <dbReference type="Pfam" id="PF02687"/>
    </source>
</evidence>
<evidence type="ECO:0000256" key="4">
    <source>
        <dbReference type="ARBA" id="ARBA00022989"/>
    </source>
</evidence>
<evidence type="ECO:0000256" key="1">
    <source>
        <dbReference type="ARBA" id="ARBA00004651"/>
    </source>
</evidence>
<dbReference type="KEGG" id="kan:IMCC3317_35790"/>
<organism evidence="10 11">
    <name type="scientific">Kordia antarctica</name>
    <dbReference type="NCBI Taxonomy" id="1218801"/>
    <lineage>
        <taxon>Bacteria</taxon>
        <taxon>Pseudomonadati</taxon>
        <taxon>Bacteroidota</taxon>
        <taxon>Flavobacteriia</taxon>
        <taxon>Flavobacteriales</taxon>
        <taxon>Flavobacteriaceae</taxon>
        <taxon>Kordia</taxon>
    </lineage>
</organism>
<dbReference type="AlphaFoldDB" id="A0A7L4ZNF9"/>
<comment type="similarity">
    <text evidence="6">Belongs to the ABC-4 integral membrane protein family.</text>
</comment>
<dbReference type="GO" id="GO:0016787">
    <property type="term" value="F:hydrolase activity"/>
    <property type="evidence" value="ECO:0007669"/>
    <property type="project" value="UniProtKB-KW"/>
</dbReference>
<sequence length="420" mass="46491">MKFIFSRDTWQEIFGSIRKNKLRTAITIIGVFWGILLFIGLQGAAKGIENGFEAAFKGMATNSIFLWGQQTGIPYGGFNRDRSIRIELSDTYRIANQIEGVSFVAPRNAKGIFDGSPPLVVNNLKSGNYKVFGDYPVLDLISKKKIRKGRFLNQKDIDEKRKICVIGERVQKELFEEDVDPVGKYIKISNMYFQVVGVYKRNNTDFFEGDNSIFIPFTTFKKVYNTGNKIGWMMIAGYPDEDIVAIEQKAKALLKRRYSVHPDDERAFGAANLGEMFGKITGFVTGLKFTALIVGIATILAGVIAIGNILLITVKERTKEIGIRRALGATPAEIRGQIILESVFLTLVAGILGMTVGGLLLSKLNDIAQGLDDFPFINPTVSLEYIGMAIALMVVLGTLIGLIPAQRAVSVRPIEALREE</sequence>
<keyword evidence="3 7" id="KW-0812">Transmembrane</keyword>
<keyword evidence="5 7" id="KW-0472">Membrane</keyword>
<dbReference type="EC" id="3.6.3.-" evidence="10"/>
<evidence type="ECO:0000256" key="2">
    <source>
        <dbReference type="ARBA" id="ARBA00022475"/>
    </source>
</evidence>
<gene>
    <name evidence="10" type="primary">macB_3</name>
    <name evidence="10" type="ORF">IMCC3317_35790</name>
</gene>
<dbReference type="GO" id="GO:0005524">
    <property type="term" value="F:ATP binding"/>
    <property type="evidence" value="ECO:0007669"/>
    <property type="project" value="UniProtKB-KW"/>
</dbReference>
<dbReference type="InterPro" id="IPR050250">
    <property type="entry name" value="Macrolide_Exporter_MacB"/>
</dbReference>
<dbReference type="Pfam" id="PF02687">
    <property type="entry name" value="FtsX"/>
    <property type="match status" value="1"/>
</dbReference>